<comment type="subcellular location">
    <subcellularLocation>
        <location evidence="1">Secreted</location>
    </subcellularLocation>
</comment>
<evidence type="ECO:0000259" key="4">
    <source>
        <dbReference type="PROSITE" id="PS51677"/>
    </source>
</evidence>
<dbReference type="InterPro" id="IPR011330">
    <property type="entry name" value="Glyco_hydro/deAcase_b/a-brl"/>
</dbReference>
<evidence type="ECO:0000256" key="1">
    <source>
        <dbReference type="ARBA" id="ARBA00004613"/>
    </source>
</evidence>
<dbReference type="GO" id="GO:0005975">
    <property type="term" value="P:carbohydrate metabolic process"/>
    <property type="evidence" value="ECO:0007669"/>
    <property type="project" value="InterPro"/>
</dbReference>
<dbReference type="EMBL" id="CP046056">
    <property type="protein sequence ID" value="QQD24357.1"/>
    <property type="molecule type" value="Genomic_DNA"/>
</dbReference>
<dbReference type="Proteomes" id="UP000596074">
    <property type="component" value="Chromosome"/>
</dbReference>
<evidence type="ECO:0000256" key="2">
    <source>
        <dbReference type="ARBA" id="ARBA00022729"/>
    </source>
</evidence>
<dbReference type="AlphaFoldDB" id="A0A9X7YPU1"/>
<evidence type="ECO:0000256" key="3">
    <source>
        <dbReference type="SAM" id="SignalP"/>
    </source>
</evidence>
<dbReference type="InterPro" id="IPR002509">
    <property type="entry name" value="NODB_dom"/>
</dbReference>
<dbReference type="GO" id="GO:0005576">
    <property type="term" value="C:extracellular region"/>
    <property type="evidence" value="ECO:0007669"/>
    <property type="project" value="UniProtKB-SubCell"/>
</dbReference>
<dbReference type="CDD" id="cd10973">
    <property type="entry name" value="CE4_DAC_u4_5s"/>
    <property type="match status" value="1"/>
</dbReference>
<organism evidence="5 6">
    <name type="scientific">Venatoribacter cucullus</name>
    <dbReference type="NCBI Taxonomy" id="2661630"/>
    <lineage>
        <taxon>Bacteria</taxon>
        <taxon>Pseudomonadati</taxon>
        <taxon>Pseudomonadota</taxon>
        <taxon>Gammaproteobacteria</taxon>
        <taxon>Oceanospirillales</taxon>
        <taxon>Oceanospirillaceae</taxon>
        <taxon>Venatoribacter</taxon>
    </lineage>
</organism>
<keyword evidence="6" id="KW-1185">Reference proteome</keyword>
<dbReference type="GO" id="GO:0016810">
    <property type="term" value="F:hydrolase activity, acting on carbon-nitrogen (but not peptide) bonds"/>
    <property type="evidence" value="ECO:0007669"/>
    <property type="project" value="InterPro"/>
</dbReference>
<feature type="domain" description="NodB homology" evidence="4">
    <location>
        <begin position="79"/>
        <end position="306"/>
    </location>
</feature>
<reference evidence="5 6" key="1">
    <citation type="submission" date="2019-11" db="EMBL/GenBank/DDBJ databases">
        <title>Venatorbacter sp. nov. a predator of Campylobacter and other Gram-negative bacteria.</title>
        <authorList>
            <person name="Saeedi A."/>
            <person name="Cummings N.J."/>
            <person name="Connerton I.F."/>
            <person name="Connerton P.L."/>
        </authorList>
    </citation>
    <scope>NUCLEOTIDE SEQUENCE [LARGE SCALE GENOMIC DNA]</scope>
    <source>
        <strain evidence="5">XL5</strain>
    </source>
</reference>
<dbReference type="RefSeq" id="WP_228344402.1">
    <property type="nucleotide sequence ID" value="NZ_CP046056.1"/>
</dbReference>
<dbReference type="PROSITE" id="PS51677">
    <property type="entry name" value="NODB"/>
    <property type="match status" value="1"/>
</dbReference>
<accession>A0A9X7YPU1</accession>
<name>A0A9X7YPU1_9GAMM</name>
<feature type="chain" id="PRO_5040923601" evidence="3">
    <location>
        <begin position="22"/>
        <end position="348"/>
    </location>
</feature>
<evidence type="ECO:0000313" key="5">
    <source>
        <dbReference type="EMBL" id="QQD24357.1"/>
    </source>
</evidence>
<dbReference type="InterPro" id="IPR051398">
    <property type="entry name" value="Polysacch_Deacetylase"/>
</dbReference>
<protein>
    <submittedName>
        <fullName evidence="5">Polysaccharide deacetylase family protein</fullName>
    </submittedName>
</protein>
<dbReference type="SUPFAM" id="SSF88713">
    <property type="entry name" value="Glycoside hydrolase/deacetylase"/>
    <property type="match status" value="1"/>
</dbReference>
<feature type="signal peptide" evidence="3">
    <location>
        <begin position="1"/>
        <end position="21"/>
    </location>
</feature>
<dbReference type="PANTHER" id="PTHR34216:SF3">
    <property type="entry name" value="POLY-BETA-1,6-N-ACETYL-D-GLUCOSAMINE N-DEACETYLASE"/>
    <property type="match status" value="1"/>
</dbReference>
<keyword evidence="2 3" id="KW-0732">Signal</keyword>
<dbReference type="Pfam" id="PF01522">
    <property type="entry name" value="Polysacc_deac_1"/>
    <property type="match status" value="1"/>
</dbReference>
<proteinExistence type="predicted"/>
<dbReference type="KEGG" id="vcw:GJQ55_07655"/>
<sequence length="348" mass="38922">MKIITHWLASFSLFLALPANAQLVILQYHHIATDTPPVTSISPAGFEEHMQLLEQENMVVVDLKDALAKIRAGIALPEKAVAITFDDAYVSIYDNAFPRLQARNWPFTVFVNTRAVDERHNVVMSWDQLRDMQNHGGLIANHTQSHPYLIEPPQNTQLADWLEMEINGAEQRLQKELGTSHKILAYPYGEYNVAVRDWLQQQGYIALGQQSGPVGTSSHFQALPRYPAAGIYANPKTLRTKLYTKAFPIPAEQSVEPVLSTDNNPPALTLTFSSTDLYARQIQCYSGAEGAIPTKVQQTGQGIQIDTAARGPIKAGRDRYNCTAPSKNSPGWYYWYSQAWINPAVKNR</sequence>
<gene>
    <name evidence="5" type="ORF">GJQ55_07655</name>
</gene>
<dbReference type="PANTHER" id="PTHR34216">
    <property type="match status" value="1"/>
</dbReference>
<dbReference type="Gene3D" id="3.20.20.370">
    <property type="entry name" value="Glycoside hydrolase/deacetylase"/>
    <property type="match status" value="1"/>
</dbReference>
<evidence type="ECO:0000313" key="6">
    <source>
        <dbReference type="Proteomes" id="UP000596074"/>
    </source>
</evidence>